<dbReference type="AlphaFoldDB" id="A0A0J6WST0"/>
<evidence type="ECO:0000313" key="2">
    <source>
        <dbReference type="EMBL" id="KMO86560.1"/>
    </source>
</evidence>
<dbReference type="InterPro" id="IPR009620">
    <property type="entry name" value="UPF0236"/>
</dbReference>
<dbReference type="Proteomes" id="UP000036503">
    <property type="component" value="Unassembled WGS sequence"/>
</dbReference>
<dbReference type="PATRIC" id="fig|1122219.3.peg.1047"/>
<dbReference type="InParanoid" id="A0A0J6WST0"/>
<proteinExistence type="inferred from homology"/>
<name>A0A0J6WST0_9FIRM</name>
<keyword evidence="3" id="KW-1185">Reference proteome</keyword>
<evidence type="ECO:0008006" key="4">
    <source>
        <dbReference type="Google" id="ProtNLM"/>
    </source>
</evidence>
<reference evidence="2 3" key="1">
    <citation type="submission" date="2015-06" db="EMBL/GenBank/DDBJ databases">
        <title>Draft genome sequence of beer spoilage bacterium Megasphaera cerevisiae type strain 20462.</title>
        <authorList>
            <person name="Kutumbaka K."/>
            <person name="Pasmowitz J."/>
            <person name="Mategko J."/>
            <person name="Reyes D."/>
            <person name="Friedrich A."/>
            <person name="Han S."/>
            <person name="Martens-Habbena W."/>
            <person name="Neal-McKinney J."/>
            <person name="Janagama H.K."/>
            <person name="Nadala C."/>
            <person name="Samadpour M."/>
        </authorList>
    </citation>
    <scope>NUCLEOTIDE SEQUENCE [LARGE SCALE GENOMIC DNA]</scope>
    <source>
        <strain evidence="2 3">DSM 20462</strain>
    </source>
</reference>
<comment type="similarity">
    <text evidence="1">Belongs to the UPF0236 family.</text>
</comment>
<dbReference type="NCBIfam" id="NF033529">
    <property type="entry name" value="transpos_ISLre2"/>
    <property type="match status" value="1"/>
</dbReference>
<protein>
    <recommendedName>
        <fullName evidence="4">Transposase</fullName>
    </recommendedName>
</protein>
<dbReference type="EMBL" id="LEKT01000020">
    <property type="protein sequence ID" value="KMO86560.1"/>
    <property type="molecule type" value="Genomic_DNA"/>
</dbReference>
<organism evidence="2 3">
    <name type="scientific">Megasphaera cerevisiae DSM 20462</name>
    <dbReference type="NCBI Taxonomy" id="1122219"/>
    <lineage>
        <taxon>Bacteria</taxon>
        <taxon>Bacillati</taxon>
        <taxon>Bacillota</taxon>
        <taxon>Negativicutes</taxon>
        <taxon>Veillonellales</taxon>
        <taxon>Veillonellaceae</taxon>
        <taxon>Megasphaera</taxon>
    </lineage>
</organism>
<dbReference type="STRING" id="39029.BSR42_05785"/>
<evidence type="ECO:0000313" key="3">
    <source>
        <dbReference type="Proteomes" id="UP000036503"/>
    </source>
</evidence>
<sequence>MFIRIFTQALGIALETIDTELTAEYTKQGYQMKRRDFRTIQGLLGTITFERRRIQKQGPRAKGFYPLDNQLGLRKYQRYTALYMKRVTEEAATSVYRTTADVMNRLTLTTISHQTVGNSIKQVGNYEKWEQQEIGRAVLPTVEQHRPAMLCIEGDRLIIKGQGEKRQEIHRVQVSEGQQQHGWQSVLVHAHYFAGLNHKALIQQVTAYLQREYDLGKLTVVSNSDGGSGYGKDIFESMVIGCRQHEHVLDRYPVNRKLKERLYFVEPALQEEIRKALREYKADTMRVLLDTAESQAATTEEAAHIEKLRKYIVRNWESLKPITMRTPQVQPAGIGACENNHRLYSYRMKKQGRHWSKAGGTAMVKVITAIRNKELDNAFTIWEKGFTAPISRTCKGTMRRIMKKIPIQPHVGIH</sequence>
<accession>A0A0J6WST0</accession>
<gene>
    <name evidence="2" type="ORF">AB840_07540</name>
</gene>
<dbReference type="Pfam" id="PF06782">
    <property type="entry name" value="UPF0236"/>
    <property type="match status" value="1"/>
</dbReference>
<comment type="caution">
    <text evidence="2">The sequence shown here is derived from an EMBL/GenBank/DDBJ whole genome shotgun (WGS) entry which is preliminary data.</text>
</comment>
<evidence type="ECO:0000256" key="1">
    <source>
        <dbReference type="ARBA" id="ARBA00006539"/>
    </source>
</evidence>